<keyword evidence="1" id="KW-1133">Transmembrane helix</keyword>
<evidence type="ECO:0000313" key="2">
    <source>
        <dbReference type="EMBL" id="KNC72629.1"/>
    </source>
</evidence>
<keyword evidence="1" id="KW-0812">Transmembrane</keyword>
<dbReference type="SUPFAM" id="SSF81665">
    <property type="entry name" value="Calcium ATPase, transmembrane domain M"/>
    <property type="match status" value="1"/>
</dbReference>
<keyword evidence="1" id="KW-0472">Membrane</keyword>
<name>A0A0L0F7J2_9EUKA</name>
<dbReference type="PANTHER" id="PTHR13219:SF6">
    <property type="entry name" value="TRANSMEMBRANE PROTEIN 94"/>
    <property type="match status" value="1"/>
</dbReference>
<dbReference type="InterPro" id="IPR023298">
    <property type="entry name" value="ATPase_P-typ_TM_dom_sf"/>
</dbReference>
<feature type="transmembrane region" description="Helical" evidence="1">
    <location>
        <begin position="57"/>
        <end position="74"/>
    </location>
</feature>
<proteinExistence type="predicted"/>
<accession>A0A0L0F7J2</accession>
<keyword evidence="3" id="KW-1185">Reference proteome</keyword>
<evidence type="ECO:0000313" key="3">
    <source>
        <dbReference type="Proteomes" id="UP000054560"/>
    </source>
</evidence>
<dbReference type="Gene3D" id="1.20.1110.10">
    <property type="entry name" value="Calcium-transporting ATPase, transmembrane domain"/>
    <property type="match status" value="1"/>
</dbReference>
<evidence type="ECO:0008006" key="4">
    <source>
        <dbReference type="Google" id="ProtNLM"/>
    </source>
</evidence>
<sequence length="93" mass="10511">KQTNLYVVMHLIASARYCLMNAHKIFFFVIGSNLAISLLMVLNALFLFPPVLTGVDILWLTLIQFPLATIPIWGSRVGSVMHLMPDKNNRVLK</sequence>
<dbReference type="AlphaFoldDB" id="A0A0L0F7J2"/>
<evidence type="ECO:0000256" key="1">
    <source>
        <dbReference type="SAM" id="Phobius"/>
    </source>
</evidence>
<dbReference type="RefSeq" id="XP_014146531.1">
    <property type="nucleotide sequence ID" value="XM_014291056.1"/>
</dbReference>
<feature type="non-terminal residue" evidence="2">
    <location>
        <position position="1"/>
    </location>
</feature>
<protein>
    <recommendedName>
        <fullName evidence="4">Cation-transporting P-type ATPase C-terminal domain-containing protein</fullName>
    </recommendedName>
</protein>
<dbReference type="PANTHER" id="PTHR13219">
    <property type="entry name" value="TRANSMEMBRANE PROTEIN 94"/>
    <property type="match status" value="1"/>
</dbReference>
<dbReference type="Proteomes" id="UP000054560">
    <property type="component" value="Unassembled WGS sequence"/>
</dbReference>
<dbReference type="EMBL" id="KQ246729">
    <property type="protein sequence ID" value="KNC72629.1"/>
    <property type="molecule type" value="Genomic_DNA"/>
</dbReference>
<gene>
    <name evidence="2" type="ORF">SARC_14812</name>
</gene>
<organism evidence="2 3">
    <name type="scientific">Sphaeroforma arctica JP610</name>
    <dbReference type="NCBI Taxonomy" id="667725"/>
    <lineage>
        <taxon>Eukaryota</taxon>
        <taxon>Ichthyosporea</taxon>
        <taxon>Ichthyophonida</taxon>
        <taxon>Sphaeroforma</taxon>
    </lineage>
</organism>
<feature type="non-terminal residue" evidence="2">
    <location>
        <position position="93"/>
    </location>
</feature>
<reference evidence="2 3" key="1">
    <citation type="submission" date="2011-02" db="EMBL/GenBank/DDBJ databases">
        <title>The Genome Sequence of Sphaeroforma arctica JP610.</title>
        <authorList>
            <consortium name="The Broad Institute Genome Sequencing Platform"/>
            <person name="Russ C."/>
            <person name="Cuomo C."/>
            <person name="Young S.K."/>
            <person name="Zeng Q."/>
            <person name="Gargeya S."/>
            <person name="Alvarado L."/>
            <person name="Berlin A."/>
            <person name="Chapman S.B."/>
            <person name="Chen Z."/>
            <person name="Freedman E."/>
            <person name="Gellesch M."/>
            <person name="Goldberg J."/>
            <person name="Griggs A."/>
            <person name="Gujja S."/>
            <person name="Heilman E."/>
            <person name="Heiman D."/>
            <person name="Howarth C."/>
            <person name="Mehta T."/>
            <person name="Neiman D."/>
            <person name="Pearson M."/>
            <person name="Roberts A."/>
            <person name="Saif S."/>
            <person name="Shea T."/>
            <person name="Shenoy N."/>
            <person name="Sisk P."/>
            <person name="Stolte C."/>
            <person name="Sykes S."/>
            <person name="White J."/>
            <person name="Yandava C."/>
            <person name="Burger G."/>
            <person name="Gray M.W."/>
            <person name="Holland P.W.H."/>
            <person name="King N."/>
            <person name="Lang F.B.F."/>
            <person name="Roger A.J."/>
            <person name="Ruiz-Trillo I."/>
            <person name="Haas B."/>
            <person name="Nusbaum C."/>
            <person name="Birren B."/>
        </authorList>
    </citation>
    <scope>NUCLEOTIDE SEQUENCE [LARGE SCALE GENOMIC DNA]</scope>
    <source>
        <strain evidence="2 3">JP610</strain>
    </source>
</reference>
<dbReference type="GeneID" id="25915316"/>
<feature type="transmembrane region" description="Helical" evidence="1">
    <location>
        <begin position="25"/>
        <end position="51"/>
    </location>
</feature>
<dbReference type="InterPro" id="IPR039720">
    <property type="entry name" value="TMEM94"/>
</dbReference>